<reference evidence="1" key="2">
    <citation type="submission" date="2020-09" db="EMBL/GenBank/DDBJ databases">
        <authorList>
            <person name="Sun Q."/>
            <person name="Zhou Y."/>
        </authorList>
    </citation>
    <scope>NUCLEOTIDE SEQUENCE</scope>
    <source>
        <strain evidence="1">CGMCC 1.15290</strain>
    </source>
</reference>
<gene>
    <name evidence="1" type="ORF">GCM10011379_32670</name>
</gene>
<dbReference type="RefSeq" id="WP_188954143.1">
    <property type="nucleotide sequence ID" value="NZ_BMIB01000003.1"/>
</dbReference>
<dbReference type="Proteomes" id="UP000627292">
    <property type="component" value="Unassembled WGS sequence"/>
</dbReference>
<dbReference type="EMBL" id="BMIB01000003">
    <property type="protein sequence ID" value="GGH72348.1"/>
    <property type="molecule type" value="Genomic_DNA"/>
</dbReference>
<sequence length="811" mass="95001">MIPVYEKNIKQLIAAPNSGFEHVFLHMQDAEKGSFRNILVYFDKVIDFLLENTTGFDVECLHVHLPLVSPNLEDLILEYLAVKLFYRSLAQDTEQNDYISSRIRALTVRIANQSLPPNASAVKGNKALRMWLEQKEYFKREKKFLGELSDIDKTLSPNVLLNTLIQDANSIEESFYTTSIDKVKEGRLSYIISNTESFSKAIKNLQSISFFKKIKTIVLYDCAGRSIFGNCTRNQLEQFKRQGIPIEYFIVISFGKRTFRLKQLIHKCTQIYQNHFSFPKNEIPKKGSFIFNEKELHYLLNSERNSQKISWMGDCGIQVDRFVKLANALEIPHLKSIHVFNIFMVSITIRTANIILENLFNNNYENNFFNTEVIEAVTNLTDEDRFELKALVSELLYKIVEVWNTERSEILKNVQNKGPIAIIVPASLTKNDPFEKEFRIFLPAVGFRLYSWKAIKDGDVKSNYILTFNYKDTGKYPFNIFPNIIENDFKPGVHFQAAFITSLFRKRYEQCIKEYEYELKRRTKNKFRSKYLDEEFDIVPQSTQDDEFSFSDIDEQEHDYSDPSITINLIYADNSHVALYPSKPLIICRPGELSYSVIRADALTIEDKDLKVQPLEELHTSSALFTIRPDEESELERIKKMYDVRNQSQVLWKVLLARKRQDLNDEVLYENVAKLTGDERFVNYQYFKTNWLAPQSELLIPRKRRHFRAICNFLELPPNYYRLKLKKSATEKSSKRHSTRKMNKLLSEMFNEGMFNEEFDWDDTKLGHFLIEHDLEENGITEENVFIELKALVALLKENIRLKTIKSVELP</sequence>
<protein>
    <submittedName>
        <fullName evidence="1">Uncharacterized protein</fullName>
    </submittedName>
</protein>
<name>A0A917J2D2_9BACT</name>
<keyword evidence="2" id="KW-1185">Reference proteome</keyword>
<proteinExistence type="predicted"/>
<reference evidence="1" key="1">
    <citation type="journal article" date="2014" name="Int. J. Syst. Evol. Microbiol.">
        <title>Complete genome sequence of Corynebacterium casei LMG S-19264T (=DSM 44701T), isolated from a smear-ripened cheese.</title>
        <authorList>
            <consortium name="US DOE Joint Genome Institute (JGI-PGF)"/>
            <person name="Walter F."/>
            <person name="Albersmeier A."/>
            <person name="Kalinowski J."/>
            <person name="Ruckert C."/>
        </authorList>
    </citation>
    <scope>NUCLEOTIDE SEQUENCE</scope>
    <source>
        <strain evidence="1">CGMCC 1.15290</strain>
    </source>
</reference>
<organism evidence="1 2">
    <name type="scientific">Filimonas zeae</name>
    <dbReference type="NCBI Taxonomy" id="1737353"/>
    <lineage>
        <taxon>Bacteria</taxon>
        <taxon>Pseudomonadati</taxon>
        <taxon>Bacteroidota</taxon>
        <taxon>Chitinophagia</taxon>
        <taxon>Chitinophagales</taxon>
        <taxon>Chitinophagaceae</taxon>
        <taxon>Filimonas</taxon>
    </lineage>
</organism>
<accession>A0A917J2D2</accession>
<evidence type="ECO:0000313" key="1">
    <source>
        <dbReference type="EMBL" id="GGH72348.1"/>
    </source>
</evidence>
<evidence type="ECO:0000313" key="2">
    <source>
        <dbReference type="Proteomes" id="UP000627292"/>
    </source>
</evidence>
<dbReference type="AlphaFoldDB" id="A0A917J2D2"/>
<comment type="caution">
    <text evidence="1">The sequence shown here is derived from an EMBL/GenBank/DDBJ whole genome shotgun (WGS) entry which is preliminary data.</text>
</comment>